<keyword evidence="2" id="KW-1185">Reference proteome</keyword>
<organism evidence="1 2">
    <name type="scientific">Senna tora</name>
    <dbReference type="NCBI Taxonomy" id="362788"/>
    <lineage>
        <taxon>Eukaryota</taxon>
        <taxon>Viridiplantae</taxon>
        <taxon>Streptophyta</taxon>
        <taxon>Embryophyta</taxon>
        <taxon>Tracheophyta</taxon>
        <taxon>Spermatophyta</taxon>
        <taxon>Magnoliopsida</taxon>
        <taxon>eudicotyledons</taxon>
        <taxon>Gunneridae</taxon>
        <taxon>Pentapetalae</taxon>
        <taxon>rosids</taxon>
        <taxon>fabids</taxon>
        <taxon>Fabales</taxon>
        <taxon>Fabaceae</taxon>
        <taxon>Caesalpinioideae</taxon>
        <taxon>Cassia clade</taxon>
        <taxon>Senna</taxon>
    </lineage>
</organism>
<comment type="caution">
    <text evidence="1">The sequence shown here is derived from an EMBL/GenBank/DDBJ whole genome shotgun (WGS) entry which is preliminary data.</text>
</comment>
<reference evidence="1" key="1">
    <citation type="submission" date="2020-09" db="EMBL/GenBank/DDBJ databases">
        <title>Genome-Enabled Discovery of Anthraquinone Biosynthesis in Senna tora.</title>
        <authorList>
            <person name="Kang S.-H."/>
            <person name="Pandey R.P."/>
            <person name="Lee C.-M."/>
            <person name="Sim J.-S."/>
            <person name="Jeong J.-T."/>
            <person name="Choi B.-S."/>
            <person name="Jung M."/>
            <person name="Ginzburg D."/>
            <person name="Zhao K."/>
            <person name="Won S.Y."/>
            <person name="Oh T.-J."/>
            <person name="Yu Y."/>
            <person name="Kim N.-H."/>
            <person name="Lee O.R."/>
            <person name="Lee T.-H."/>
            <person name="Bashyal P."/>
            <person name="Kim T.-S."/>
            <person name="Lee W.-H."/>
            <person name="Kawkins C."/>
            <person name="Kim C.-K."/>
            <person name="Kim J.S."/>
            <person name="Ahn B.O."/>
            <person name="Rhee S.Y."/>
            <person name="Sohng J.K."/>
        </authorList>
    </citation>
    <scope>NUCLEOTIDE SEQUENCE</scope>
    <source>
        <tissue evidence="1">Leaf</tissue>
    </source>
</reference>
<protein>
    <submittedName>
        <fullName evidence="1">Uncharacterized protein</fullName>
    </submittedName>
</protein>
<dbReference type="EMBL" id="JAAIUW010000050">
    <property type="protein sequence ID" value="KAF7801009.1"/>
    <property type="molecule type" value="Genomic_DNA"/>
</dbReference>
<evidence type="ECO:0000313" key="2">
    <source>
        <dbReference type="Proteomes" id="UP000634136"/>
    </source>
</evidence>
<proteinExistence type="predicted"/>
<accession>A0A834SD94</accession>
<gene>
    <name evidence="1" type="ORF">G2W53_044455</name>
</gene>
<sequence length="109" mass="12093">MAAVVLPVLDLVISGEKEEEELGYWEEVWVRERRSVAAAPQVTGPARLPLGFAVTGIRISQHHSLRPSVIIFPQILSLHLRPSASYKSLSPPLSLAWLMSDSNQLKKKP</sequence>
<evidence type="ECO:0000313" key="1">
    <source>
        <dbReference type="EMBL" id="KAF7801009.1"/>
    </source>
</evidence>
<dbReference type="AlphaFoldDB" id="A0A834SD94"/>
<name>A0A834SD94_9FABA</name>
<dbReference type="Proteomes" id="UP000634136">
    <property type="component" value="Unassembled WGS sequence"/>
</dbReference>